<sequence>MRRTHILCERGSLSRTSALIALLGITLGSSIAAAQLPGVGLTDGQPSQEPRVVELAPPRLIPIDDRPTSGVRVEGHYRLSADALERPLQEGLRSGLYQQLRLGATIDLGEVQAVASADLLTGTLLGGAYPPPPAIGDHGARYFHPVLGGADQTLAPRELFLRWESPVGRLQAGLQTSHWGLGLLANDGDIDHETMFTQQVGGDRVARLLFATAPFRAMNSRSPLDDLLVAVGADVVIRDENADINAGDRATQAIASVLWRPAPSEVGIYLAYRDQSDRDGSTLNVAAFDLAGNHQFYTPGGTFRFKVAAEAAYLRGETTRADGATPELPVAIDAAGAAAHLEVRHRPSALSLALRSGFASGDSDPRSDNLHRFRFDPNYQAGVLLFDQHLPAYTAASVAGADDPLRAAAPPRGIDNLVETGAVTNTIFALPTLTYAGPAGLEVAAGALLAWSHRPWRDLAASVEAGGQPVGPRGAPDPGSYLGTEALLGASYQHLVSPGLALQYRALAAMFWPGEAFRDHAGRPDARTALLRAHITALW</sequence>
<comment type="caution">
    <text evidence="1">The sequence shown here is derived from an EMBL/GenBank/DDBJ whole genome shotgun (WGS) entry which is preliminary data.</text>
</comment>
<evidence type="ECO:0000313" key="1">
    <source>
        <dbReference type="EMBL" id="RAL22898.1"/>
    </source>
</evidence>
<dbReference type="OrthoDB" id="5481493at2"/>
<dbReference type="EMBL" id="QHKO01000003">
    <property type="protein sequence ID" value="RAL22898.1"/>
    <property type="molecule type" value="Genomic_DNA"/>
</dbReference>
<protein>
    <recommendedName>
        <fullName evidence="3">Alginate export domain-containing protein</fullName>
    </recommendedName>
</protein>
<proteinExistence type="predicted"/>
<keyword evidence="2" id="KW-1185">Reference proteome</keyword>
<evidence type="ECO:0000313" key="2">
    <source>
        <dbReference type="Proteomes" id="UP000249169"/>
    </source>
</evidence>
<dbReference type="InterPro" id="IPR053728">
    <property type="entry name" value="Alginate_Permeability_Chnl"/>
</dbReference>
<evidence type="ECO:0008006" key="3">
    <source>
        <dbReference type="Google" id="ProtNLM"/>
    </source>
</evidence>
<accession>A0A328C7V6</accession>
<dbReference type="RefSeq" id="WP_111729426.1">
    <property type="nucleotide sequence ID" value="NZ_QHKO01000003.1"/>
</dbReference>
<gene>
    <name evidence="1" type="ORF">DL240_08370</name>
</gene>
<dbReference type="Gene3D" id="2.40.160.100">
    <property type="match status" value="1"/>
</dbReference>
<dbReference type="Proteomes" id="UP000249169">
    <property type="component" value="Unassembled WGS sequence"/>
</dbReference>
<reference evidence="1 2" key="1">
    <citation type="submission" date="2018-05" db="EMBL/GenBank/DDBJ databases">
        <title>Lujinxingia marina gen. nov. sp. nov., a new facultative anaerobic member of the class Deltaproteobacteria, and proposal of Lujinxingaceae fam. nov.</title>
        <authorList>
            <person name="Li C.-M."/>
        </authorList>
    </citation>
    <scope>NUCLEOTIDE SEQUENCE [LARGE SCALE GENOMIC DNA]</scope>
    <source>
        <strain evidence="1 2">B210</strain>
    </source>
</reference>
<organism evidence="1 2">
    <name type="scientific">Lujinxingia litoralis</name>
    <dbReference type="NCBI Taxonomy" id="2211119"/>
    <lineage>
        <taxon>Bacteria</taxon>
        <taxon>Deltaproteobacteria</taxon>
        <taxon>Bradymonadales</taxon>
        <taxon>Lujinxingiaceae</taxon>
        <taxon>Lujinxingia</taxon>
    </lineage>
</organism>
<name>A0A328C7V6_9DELT</name>
<dbReference type="AlphaFoldDB" id="A0A328C7V6"/>